<feature type="compositionally biased region" description="Basic and acidic residues" evidence="1">
    <location>
        <begin position="38"/>
        <end position="48"/>
    </location>
</feature>
<feature type="compositionally biased region" description="Polar residues" evidence="1">
    <location>
        <begin position="111"/>
        <end position="122"/>
    </location>
</feature>
<reference evidence="3" key="2">
    <citation type="submission" date="2009-11" db="EMBL/GenBank/DDBJ databases">
        <title>The Genome Sequence of Allomyces macrogynus strain ATCC 38327.</title>
        <authorList>
            <consortium name="The Broad Institute Genome Sequencing Platform"/>
            <person name="Russ C."/>
            <person name="Cuomo C."/>
            <person name="Shea T."/>
            <person name="Young S.K."/>
            <person name="Zeng Q."/>
            <person name="Koehrsen M."/>
            <person name="Haas B."/>
            <person name="Borodovsky M."/>
            <person name="Guigo R."/>
            <person name="Alvarado L."/>
            <person name="Berlin A."/>
            <person name="Borenstein D."/>
            <person name="Chen Z."/>
            <person name="Engels R."/>
            <person name="Freedman E."/>
            <person name="Gellesch M."/>
            <person name="Goldberg J."/>
            <person name="Griggs A."/>
            <person name="Gujja S."/>
            <person name="Heiman D."/>
            <person name="Hepburn T."/>
            <person name="Howarth C."/>
            <person name="Jen D."/>
            <person name="Larson L."/>
            <person name="Lewis B."/>
            <person name="Mehta T."/>
            <person name="Park D."/>
            <person name="Pearson M."/>
            <person name="Roberts A."/>
            <person name="Saif S."/>
            <person name="Shenoy N."/>
            <person name="Sisk P."/>
            <person name="Stolte C."/>
            <person name="Sykes S."/>
            <person name="Walk T."/>
            <person name="White J."/>
            <person name="Yandava C."/>
            <person name="Burger G."/>
            <person name="Gray M.W."/>
            <person name="Holland P.W.H."/>
            <person name="King N."/>
            <person name="Lang F.B.F."/>
            <person name="Roger A.J."/>
            <person name="Ruiz-Trillo I."/>
            <person name="Lander E."/>
            <person name="Nusbaum C."/>
        </authorList>
    </citation>
    <scope>NUCLEOTIDE SEQUENCE [LARGE SCALE GENOMIC DNA]</scope>
    <source>
        <strain evidence="3">ATCC 38327</strain>
    </source>
</reference>
<reference evidence="2 3" key="1">
    <citation type="submission" date="2009-11" db="EMBL/GenBank/DDBJ databases">
        <title>Annotation of Allomyces macrogynus ATCC 38327.</title>
        <authorList>
            <consortium name="The Broad Institute Genome Sequencing Platform"/>
            <person name="Russ C."/>
            <person name="Cuomo C."/>
            <person name="Burger G."/>
            <person name="Gray M.W."/>
            <person name="Holland P.W.H."/>
            <person name="King N."/>
            <person name="Lang F.B.F."/>
            <person name="Roger A.J."/>
            <person name="Ruiz-Trillo I."/>
            <person name="Young S.K."/>
            <person name="Zeng Q."/>
            <person name="Gargeya S."/>
            <person name="Fitzgerald M."/>
            <person name="Haas B."/>
            <person name="Abouelleil A."/>
            <person name="Alvarado L."/>
            <person name="Arachchi H.M."/>
            <person name="Berlin A."/>
            <person name="Chapman S.B."/>
            <person name="Gearin G."/>
            <person name="Goldberg J."/>
            <person name="Griggs A."/>
            <person name="Gujja S."/>
            <person name="Hansen M."/>
            <person name="Heiman D."/>
            <person name="Howarth C."/>
            <person name="Larimer J."/>
            <person name="Lui A."/>
            <person name="MacDonald P.J.P."/>
            <person name="McCowen C."/>
            <person name="Montmayeur A."/>
            <person name="Murphy C."/>
            <person name="Neiman D."/>
            <person name="Pearson M."/>
            <person name="Priest M."/>
            <person name="Roberts A."/>
            <person name="Saif S."/>
            <person name="Shea T."/>
            <person name="Sisk P."/>
            <person name="Stolte C."/>
            <person name="Sykes S."/>
            <person name="Wortman J."/>
            <person name="Nusbaum C."/>
            <person name="Birren B."/>
        </authorList>
    </citation>
    <scope>NUCLEOTIDE SEQUENCE [LARGE SCALE GENOMIC DNA]</scope>
    <source>
        <strain evidence="2 3">ATCC 38327</strain>
    </source>
</reference>
<evidence type="ECO:0000313" key="2">
    <source>
        <dbReference type="EMBL" id="KNE72556.1"/>
    </source>
</evidence>
<dbReference type="Proteomes" id="UP000054350">
    <property type="component" value="Unassembled WGS sequence"/>
</dbReference>
<accession>A0A0L0TCZ9</accession>
<dbReference type="VEuPathDB" id="FungiDB:AMAG_20606"/>
<feature type="compositionally biased region" description="Basic residues" evidence="1">
    <location>
        <begin position="82"/>
        <end position="102"/>
    </location>
</feature>
<sequence>MQKAADRLRSRMPDTHLSKHSQLAIYSGSFAQFVVDSAQDRISERPHPDSSQGPSSRAPRSSLLHTPGRTRVGATCHLNQRPTHRPNNRSHCCNRWRHRRTGTHSCRECSPPTNEWSSPTVG</sequence>
<gene>
    <name evidence="2" type="ORF">AMAG_20606</name>
</gene>
<organism evidence="2 3">
    <name type="scientific">Allomyces macrogynus (strain ATCC 38327)</name>
    <name type="common">Allomyces javanicus var. macrogynus</name>
    <dbReference type="NCBI Taxonomy" id="578462"/>
    <lineage>
        <taxon>Eukaryota</taxon>
        <taxon>Fungi</taxon>
        <taxon>Fungi incertae sedis</taxon>
        <taxon>Blastocladiomycota</taxon>
        <taxon>Blastocladiomycetes</taxon>
        <taxon>Blastocladiales</taxon>
        <taxon>Blastocladiaceae</taxon>
        <taxon>Allomyces</taxon>
    </lineage>
</organism>
<evidence type="ECO:0000313" key="3">
    <source>
        <dbReference type="Proteomes" id="UP000054350"/>
    </source>
</evidence>
<feature type="region of interest" description="Disordered" evidence="1">
    <location>
        <begin position="37"/>
        <end position="122"/>
    </location>
</feature>
<evidence type="ECO:0000256" key="1">
    <source>
        <dbReference type="SAM" id="MobiDB-lite"/>
    </source>
</evidence>
<feature type="compositionally biased region" description="Polar residues" evidence="1">
    <location>
        <begin position="49"/>
        <end position="59"/>
    </location>
</feature>
<keyword evidence="3" id="KW-1185">Reference proteome</keyword>
<dbReference type="EMBL" id="GG745381">
    <property type="protein sequence ID" value="KNE72556.1"/>
    <property type="molecule type" value="Genomic_DNA"/>
</dbReference>
<dbReference type="AlphaFoldDB" id="A0A0L0TCZ9"/>
<protein>
    <submittedName>
        <fullName evidence="2">Uncharacterized protein</fullName>
    </submittedName>
</protein>
<name>A0A0L0TCZ9_ALLM3</name>
<proteinExistence type="predicted"/>